<evidence type="ECO:0000256" key="18">
    <source>
        <dbReference type="SAM" id="Phobius"/>
    </source>
</evidence>
<dbReference type="GO" id="GO:0050839">
    <property type="term" value="F:cell adhesion molecule binding"/>
    <property type="evidence" value="ECO:0007669"/>
    <property type="project" value="TreeGrafter"/>
</dbReference>
<proteinExistence type="predicted"/>
<keyword evidence="3" id="KW-0796">Tight junction</keyword>
<feature type="transmembrane region" description="Helical" evidence="18">
    <location>
        <begin position="243"/>
        <end position="265"/>
    </location>
</feature>
<evidence type="ECO:0000256" key="2">
    <source>
        <dbReference type="ARBA" id="ARBA00004536"/>
    </source>
</evidence>
<dbReference type="InterPro" id="IPR052307">
    <property type="entry name" value="EJ_Adhesion_Regulator"/>
</dbReference>
<evidence type="ECO:0000256" key="6">
    <source>
        <dbReference type="ARBA" id="ARBA00022729"/>
    </source>
</evidence>
<dbReference type="PANTHER" id="PTHR44468:SF3">
    <property type="entry name" value="COXSACKIEVIRUS AND ADENOVIRUS RECEPTOR"/>
    <property type="match status" value="1"/>
</dbReference>
<name>A0AAD8DGF7_ACIOX</name>
<dbReference type="GO" id="GO:0034109">
    <property type="term" value="P:homotypic cell-cell adhesion"/>
    <property type="evidence" value="ECO:0007669"/>
    <property type="project" value="TreeGrafter"/>
</dbReference>
<feature type="compositionally biased region" description="Basic and acidic residues" evidence="17">
    <location>
        <begin position="273"/>
        <end position="285"/>
    </location>
</feature>
<keyword evidence="15" id="KW-0393">Immunoglobulin domain</keyword>
<keyword evidence="10 18" id="KW-1133">Transmembrane helix</keyword>
<keyword evidence="23" id="KW-1185">Reference proteome</keyword>
<evidence type="ECO:0000256" key="16">
    <source>
        <dbReference type="ARBA" id="ARBA00023768"/>
    </source>
</evidence>
<evidence type="ECO:0000256" key="12">
    <source>
        <dbReference type="ARBA" id="ARBA00023157"/>
    </source>
</evidence>
<dbReference type="InterPro" id="IPR003599">
    <property type="entry name" value="Ig_sub"/>
</dbReference>
<dbReference type="InterPro" id="IPR007110">
    <property type="entry name" value="Ig-like_dom"/>
</dbReference>
<keyword evidence="11 18" id="KW-0472">Membrane</keyword>
<dbReference type="InterPro" id="IPR003598">
    <property type="entry name" value="Ig_sub2"/>
</dbReference>
<evidence type="ECO:0000256" key="9">
    <source>
        <dbReference type="ARBA" id="ARBA00022949"/>
    </source>
</evidence>
<keyword evidence="4" id="KW-1003">Cell membrane</keyword>
<dbReference type="InterPro" id="IPR036179">
    <property type="entry name" value="Ig-like_dom_sf"/>
</dbReference>
<feature type="domain" description="Ig-like" evidence="20">
    <location>
        <begin position="145"/>
        <end position="232"/>
    </location>
</feature>
<keyword evidence="9" id="KW-0965">Cell junction</keyword>
<evidence type="ECO:0000256" key="8">
    <source>
        <dbReference type="ARBA" id="ARBA00022889"/>
    </source>
</evidence>
<evidence type="ECO:0000256" key="11">
    <source>
        <dbReference type="ARBA" id="ARBA00023136"/>
    </source>
</evidence>
<dbReference type="SMART" id="SM00409">
    <property type="entry name" value="IG"/>
    <property type="match status" value="2"/>
</dbReference>
<evidence type="ECO:0000313" key="21">
    <source>
        <dbReference type="EMBL" id="KAK1168353.1"/>
    </source>
</evidence>
<dbReference type="InterPro" id="IPR013783">
    <property type="entry name" value="Ig-like_fold"/>
</dbReference>
<evidence type="ECO:0000256" key="5">
    <source>
        <dbReference type="ARBA" id="ARBA00022692"/>
    </source>
</evidence>
<dbReference type="AlphaFoldDB" id="A0AAD8DGF7"/>
<dbReference type="PANTHER" id="PTHR44468">
    <property type="entry name" value="COXSACKIEVIRUS AND ADENOVIRUS RECEPTOR-RELATED"/>
    <property type="match status" value="1"/>
</dbReference>
<feature type="chain" id="PRO_5042442177" description="Ig-like domain-containing protein" evidence="19">
    <location>
        <begin position="23"/>
        <end position="373"/>
    </location>
</feature>
<dbReference type="FunFam" id="2.60.40.10:FF:000095">
    <property type="entry name" value="immunoglobulin superfamily member 11 isoform X1"/>
    <property type="match status" value="1"/>
</dbReference>
<evidence type="ECO:0000256" key="7">
    <source>
        <dbReference type="ARBA" id="ARBA00022737"/>
    </source>
</evidence>
<dbReference type="Proteomes" id="UP001230051">
    <property type="component" value="Unassembled WGS sequence"/>
</dbReference>
<gene>
    <name evidence="21" type="ORF">AOXY_G11269</name>
    <name evidence="22" type="ORF">AOXY_G8077</name>
</gene>
<feature type="signal peptide" evidence="19">
    <location>
        <begin position="1"/>
        <end position="22"/>
    </location>
</feature>
<dbReference type="SMART" id="SM00408">
    <property type="entry name" value="IGc2"/>
    <property type="match status" value="2"/>
</dbReference>
<accession>A0AAD8DGF7</accession>
<comment type="caution">
    <text evidence="22">The sequence shown here is derived from an EMBL/GenBank/DDBJ whole genome shotgun (WGS) entry which is preliminary data.</text>
</comment>
<keyword evidence="6 19" id="KW-0732">Signal</keyword>
<keyword evidence="8" id="KW-0130">Cell adhesion</keyword>
<evidence type="ECO:0000256" key="17">
    <source>
        <dbReference type="SAM" id="MobiDB-lite"/>
    </source>
</evidence>
<dbReference type="GO" id="GO:0005912">
    <property type="term" value="C:adherens junction"/>
    <property type="evidence" value="ECO:0007669"/>
    <property type="project" value="UniProtKB-SubCell"/>
</dbReference>
<evidence type="ECO:0000259" key="20">
    <source>
        <dbReference type="PROSITE" id="PS50835"/>
    </source>
</evidence>
<feature type="compositionally biased region" description="Polar residues" evidence="17">
    <location>
        <begin position="303"/>
        <end position="315"/>
    </location>
</feature>
<protein>
    <recommendedName>
        <fullName evidence="20">Ig-like domain-containing protein</fullName>
    </recommendedName>
</protein>
<evidence type="ECO:0000256" key="4">
    <source>
        <dbReference type="ARBA" id="ARBA00022475"/>
    </source>
</evidence>
<evidence type="ECO:0000313" key="22">
    <source>
        <dbReference type="EMBL" id="KAK1169313.1"/>
    </source>
</evidence>
<dbReference type="Pfam" id="PF13927">
    <property type="entry name" value="Ig_3"/>
    <property type="match status" value="1"/>
</dbReference>
<evidence type="ECO:0000256" key="14">
    <source>
        <dbReference type="ARBA" id="ARBA00023180"/>
    </source>
</evidence>
<evidence type="ECO:0000256" key="19">
    <source>
        <dbReference type="SAM" id="SignalP"/>
    </source>
</evidence>
<feature type="domain" description="Ig-like" evidence="20">
    <location>
        <begin position="38"/>
        <end position="140"/>
    </location>
</feature>
<dbReference type="Gene3D" id="2.60.40.10">
    <property type="entry name" value="Immunoglobulins"/>
    <property type="match status" value="2"/>
</dbReference>
<dbReference type="EMBL" id="JAGXEW010000009">
    <property type="protein sequence ID" value="KAK1168353.1"/>
    <property type="molecule type" value="Genomic_DNA"/>
</dbReference>
<evidence type="ECO:0000256" key="15">
    <source>
        <dbReference type="ARBA" id="ARBA00023319"/>
    </source>
</evidence>
<dbReference type="InterPro" id="IPR013106">
    <property type="entry name" value="Ig_V-set"/>
</dbReference>
<dbReference type="PROSITE" id="PS50835">
    <property type="entry name" value="IG_LIKE"/>
    <property type="match status" value="2"/>
</dbReference>
<dbReference type="GO" id="GO:0016323">
    <property type="term" value="C:basolateral plasma membrane"/>
    <property type="evidence" value="ECO:0007669"/>
    <property type="project" value="UniProtKB-SubCell"/>
</dbReference>
<evidence type="ECO:0000256" key="3">
    <source>
        <dbReference type="ARBA" id="ARBA00022427"/>
    </source>
</evidence>
<sequence length="373" mass="40042">MGFVMLRCALCLGVLLAGSVLGLTITSTGPSSIEKAGGESINFDCLFTLAPADTGPLDIEWILLASDNRNQDQMIILYSGDRVYEDYYAAMKGRVHFNSPDPKKGDASINITKLLVSDTGTYLCKVKKAPGVGSRKTLLTVMVKPSVPKCYVEGSSEQGKDILMKCNSAEGTNPIQYTWERISGTRILPATALLDRVQGSIVIKNATSDNSGTYRCVSENRVGKEQCTLSLSVVPPSNTAGTIAGAVIGSLLALLLLAIILYCCYKSRNKKKYEKETSHEIREDVPPPQSRASTARSFIGVGSNRSSLGSMSPSNMHEYAPKPQYNPVPSEEYERPPSHVPHPPASKVAAPNLSRMGGIPVMIPAQSRGGSIV</sequence>
<dbReference type="Pfam" id="PF07686">
    <property type="entry name" value="V-set"/>
    <property type="match status" value="1"/>
</dbReference>
<evidence type="ECO:0000256" key="10">
    <source>
        <dbReference type="ARBA" id="ARBA00022989"/>
    </source>
</evidence>
<feature type="region of interest" description="Disordered" evidence="17">
    <location>
        <begin position="273"/>
        <end position="345"/>
    </location>
</feature>
<dbReference type="EMBL" id="JAGXEW010000007">
    <property type="protein sequence ID" value="KAK1169313.1"/>
    <property type="molecule type" value="Genomic_DNA"/>
</dbReference>
<organism evidence="22 23">
    <name type="scientific">Acipenser oxyrinchus oxyrinchus</name>
    <dbReference type="NCBI Taxonomy" id="40147"/>
    <lineage>
        <taxon>Eukaryota</taxon>
        <taxon>Metazoa</taxon>
        <taxon>Chordata</taxon>
        <taxon>Craniata</taxon>
        <taxon>Vertebrata</taxon>
        <taxon>Euteleostomi</taxon>
        <taxon>Actinopterygii</taxon>
        <taxon>Chondrostei</taxon>
        <taxon>Acipenseriformes</taxon>
        <taxon>Acipenseridae</taxon>
        <taxon>Acipenser</taxon>
    </lineage>
</organism>
<reference evidence="22" key="1">
    <citation type="submission" date="2022-02" db="EMBL/GenBank/DDBJ databases">
        <title>Atlantic sturgeon de novo genome assembly.</title>
        <authorList>
            <person name="Stock M."/>
            <person name="Klopp C."/>
            <person name="Guiguen Y."/>
            <person name="Cabau C."/>
            <person name="Parinello H."/>
            <person name="Santidrian Yebra-Pimentel E."/>
            <person name="Kuhl H."/>
            <person name="Dirks R.P."/>
            <person name="Guessner J."/>
            <person name="Wuertz S."/>
            <person name="Du K."/>
            <person name="Schartl M."/>
        </authorList>
    </citation>
    <scope>NUCLEOTIDE SEQUENCE</scope>
    <source>
        <strain evidence="22">STURGEONOMICS-FGT-2020</strain>
        <tissue evidence="22">Whole blood</tissue>
    </source>
</reference>
<keyword evidence="13" id="KW-0675">Receptor</keyword>
<dbReference type="GO" id="GO:0005923">
    <property type="term" value="C:bicellular tight junction"/>
    <property type="evidence" value="ECO:0007669"/>
    <property type="project" value="UniProtKB-SubCell"/>
</dbReference>
<comment type="subcellular location">
    <subcellularLocation>
        <location evidence="16">Basolateral cell membrane</location>
        <topology evidence="16">Single-pass type I membrane protein</topology>
    </subcellularLocation>
    <subcellularLocation>
        <location evidence="2">Cell junction</location>
        <location evidence="2">Adherens junction</location>
    </subcellularLocation>
    <subcellularLocation>
        <location evidence="1">Cell junction</location>
        <location evidence="1">Tight junction</location>
    </subcellularLocation>
</comment>
<dbReference type="SUPFAM" id="SSF48726">
    <property type="entry name" value="Immunoglobulin"/>
    <property type="match status" value="2"/>
</dbReference>
<evidence type="ECO:0000256" key="13">
    <source>
        <dbReference type="ARBA" id="ARBA00023170"/>
    </source>
</evidence>
<dbReference type="GO" id="GO:0014704">
    <property type="term" value="C:intercalated disc"/>
    <property type="evidence" value="ECO:0007669"/>
    <property type="project" value="TreeGrafter"/>
</dbReference>
<keyword evidence="7" id="KW-0677">Repeat</keyword>
<evidence type="ECO:0000256" key="1">
    <source>
        <dbReference type="ARBA" id="ARBA00004435"/>
    </source>
</evidence>
<keyword evidence="12" id="KW-1015">Disulfide bond</keyword>
<keyword evidence="14" id="KW-0325">Glycoprotein</keyword>
<keyword evidence="5 18" id="KW-0812">Transmembrane</keyword>
<evidence type="ECO:0000313" key="23">
    <source>
        <dbReference type="Proteomes" id="UP001230051"/>
    </source>
</evidence>